<dbReference type="AlphaFoldDB" id="A0AAN8XBI5"/>
<dbReference type="EMBL" id="JAXCGZ010005995">
    <property type="protein sequence ID" value="KAK7080312.1"/>
    <property type="molecule type" value="Genomic_DNA"/>
</dbReference>
<proteinExistence type="predicted"/>
<comment type="caution">
    <text evidence="2">The sequence shown here is derived from an EMBL/GenBank/DDBJ whole genome shotgun (WGS) entry which is preliminary data.</text>
</comment>
<evidence type="ECO:0000313" key="3">
    <source>
        <dbReference type="Proteomes" id="UP001381693"/>
    </source>
</evidence>
<reference evidence="2 3" key="1">
    <citation type="submission" date="2023-11" db="EMBL/GenBank/DDBJ databases">
        <title>Halocaridina rubra genome assembly.</title>
        <authorList>
            <person name="Smith C."/>
        </authorList>
    </citation>
    <scope>NUCLEOTIDE SEQUENCE [LARGE SCALE GENOMIC DNA]</scope>
    <source>
        <strain evidence="2">EP-1</strain>
        <tissue evidence="2">Whole</tissue>
    </source>
</reference>
<dbReference type="Proteomes" id="UP001381693">
    <property type="component" value="Unassembled WGS sequence"/>
</dbReference>
<feature type="compositionally biased region" description="Low complexity" evidence="1">
    <location>
        <begin position="45"/>
        <end position="60"/>
    </location>
</feature>
<evidence type="ECO:0000256" key="1">
    <source>
        <dbReference type="SAM" id="MobiDB-lite"/>
    </source>
</evidence>
<evidence type="ECO:0000313" key="2">
    <source>
        <dbReference type="EMBL" id="KAK7080312.1"/>
    </source>
</evidence>
<organism evidence="2 3">
    <name type="scientific">Halocaridina rubra</name>
    <name type="common">Hawaiian red shrimp</name>
    <dbReference type="NCBI Taxonomy" id="373956"/>
    <lineage>
        <taxon>Eukaryota</taxon>
        <taxon>Metazoa</taxon>
        <taxon>Ecdysozoa</taxon>
        <taxon>Arthropoda</taxon>
        <taxon>Crustacea</taxon>
        <taxon>Multicrustacea</taxon>
        <taxon>Malacostraca</taxon>
        <taxon>Eumalacostraca</taxon>
        <taxon>Eucarida</taxon>
        <taxon>Decapoda</taxon>
        <taxon>Pleocyemata</taxon>
        <taxon>Caridea</taxon>
        <taxon>Atyoidea</taxon>
        <taxon>Atyidae</taxon>
        <taxon>Halocaridina</taxon>
    </lineage>
</organism>
<name>A0AAN8XBI5_HALRR</name>
<protein>
    <submittedName>
        <fullName evidence="2">Uncharacterized protein</fullName>
    </submittedName>
</protein>
<feature type="region of interest" description="Disordered" evidence="1">
    <location>
        <begin position="1"/>
        <end position="74"/>
    </location>
</feature>
<keyword evidence="3" id="KW-1185">Reference proteome</keyword>
<dbReference type="SUPFAM" id="SSF48403">
    <property type="entry name" value="Ankyrin repeat"/>
    <property type="match status" value="1"/>
</dbReference>
<feature type="non-terminal residue" evidence="2">
    <location>
        <position position="274"/>
    </location>
</feature>
<dbReference type="Gene3D" id="1.25.40.20">
    <property type="entry name" value="Ankyrin repeat-containing domain"/>
    <property type="match status" value="1"/>
</dbReference>
<feature type="compositionally biased region" description="Polar residues" evidence="1">
    <location>
        <begin position="1"/>
        <end position="14"/>
    </location>
</feature>
<sequence>MDSGIDSTESSNGSLEEGVDRADQVEVGAEVMEEAQVEAPPVMEGPPLIESPPSIEGPPSVEQIAPANSPNLSPQHIVVSTPPVPSDLKRLAAAAASTLSTLKTLSETADSISPLRRNEKCGNNNNEGPTASIFKMGKTEIPEGSRLQLHFPLSGSSSSDDGGGTSFDLEPPAGLTFANVSPSMCLSRGYEAYSQGYAVQPYENKALQKKLRTLRLKMCQHHYHVLSPRAKERKLRIATSLNNVEVVQQMLREGVNPRITDEKERSPLHIAASK</sequence>
<dbReference type="InterPro" id="IPR036770">
    <property type="entry name" value="Ankyrin_rpt-contain_sf"/>
</dbReference>
<accession>A0AAN8XBI5</accession>
<gene>
    <name evidence="2" type="ORF">SK128_013086</name>
</gene>